<gene>
    <name evidence="1" type="ORF">NC797_07585</name>
</gene>
<dbReference type="AlphaFoldDB" id="A0A9X3WR54"/>
<proteinExistence type="predicted"/>
<organism evidence="1 2">
    <name type="scientific">Terrihalobacillus insolitus</name>
    <dbReference type="NCBI Taxonomy" id="2950438"/>
    <lineage>
        <taxon>Bacteria</taxon>
        <taxon>Bacillati</taxon>
        <taxon>Bacillota</taxon>
        <taxon>Bacilli</taxon>
        <taxon>Bacillales</taxon>
        <taxon>Bacillaceae</taxon>
        <taxon>Terrihalobacillus</taxon>
    </lineage>
</organism>
<dbReference type="Proteomes" id="UP001145050">
    <property type="component" value="Unassembled WGS sequence"/>
</dbReference>
<sequence length="119" mass="13831">MANTMAELFGKTDVIEDCRKAVHNGEFTSSLRSRITAELILKDGTRRIFRCRSNDRQKALHEVLTFVEAVEGATGERVIWRFKGEKTYRFGSEMPVEFSKSWNFKIGFRKLLAEFFDLD</sequence>
<protein>
    <submittedName>
        <fullName evidence="1">DUF6018 family natural product bioysynthesis protein</fullName>
    </submittedName>
</protein>
<dbReference type="Pfam" id="PF19482">
    <property type="entry name" value="DUF6018"/>
    <property type="match status" value="1"/>
</dbReference>
<keyword evidence="2" id="KW-1185">Reference proteome</keyword>
<reference evidence="1" key="1">
    <citation type="submission" date="2022-06" db="EMBL/GenBank/DDBJ databases">
        <title>Aquibacillus sp. a new bacterium isolated from soil saline samples.</title>
        <authorList>
            <person name="Galisteo C."/>
            <person name="De La Haba R."/>
            <person name="Sanchez-Porro C."/>
            <person name="Ventosa A."/>
        </authorList>
    </citation>
    <scope>NUCLEOTIDE SEQUENCE</scope>
    <source>
        <strain evidence="1">3ASR75-11</strain>
    </source>
</reference>
<accession>A0A9X3WR54</accession>
<evidence type="ECO:0000313" key="1">
    <source>
        <dbReference type="EMBL" id="MDC3424367.1"/>
    </source>
</evidence>
<dbReference type="RefSeq" id="WP_272436171.1">
    <property type="nucleotide sequence ID" value="NZ_JAMQKB010000005.1"/>
</dbReference>
<dbReference type="InterPro" id="IPR046060">
    <property type="entry name" value="DUF6018"/>
</dbReference>
<evidence type="ECO:0000313" key="2">
    <source>
        <dbReference type="Proteomes" id="UP001145050"/>
    </source>
</evidence>
<name>A0A9X3WR54_9BACI</name>
<dbReference type="EMBL" id="JAMQKB010000005">
    <property type="protein sequence ID" value="MDC3424367.1"/>
    <property type="molecule type" value="Genomic_DNA"/>
</dbReference>
<comment type="caution">
    <text evidence="1">The sequence shown here is derived from an EMBL/GenBank/DDBJ whole genome shotgun (WGS) entry which is preliminary data.</text>
</comment>